<dbReference type="OrthoDB" id="3794898at2759"/>
<protein>
    <submittedName>
        <fullName evidence="1">Uncharacterized protein</fullName>
    </submittedName>
</protein>
<dbReference type="EMBL" id="ML996464">
    <property type="protein sequence ID" value="KAF2726482.1"/>
    <property type="molecule type" value="Genomic_DNA"/>
</dbReference>
<sequence>RAAEAYNVRHQQISDQMNRQLYQPEAQPNCHKLISTDVRLEAARGGQPIEKNWAERYVARTQELKMAFN</sequence>
<evidence type="ECO:0000313" key="2">
    <source>
        <dbReference type="Proteomes" id="UP000799444"/>
    </source>
</evidence>
<organism evidence="1 2">
    <name type="scientific">Polyplosphaeria fusca</name>
    <dbReference type="NCBI Taxonomy" id="682080"/>
    <lineage>
        <taxon>Eukaryota</taxon>
        <taxon>Fungi</taxon>
        <taxon>Dikarya</taxon>
        <taxon>Ascomycota</taxon>
        <taxon>Pezizomycotina</taxon>
        <taxon>Dothideomycetes</taxon>
        <taxon>Pleosporomycetidae</taxon>
        <taxon>Pleosporales</taxon>
        <taxon>Tetraplosphaeriaceae</taxon>
        <taxon>Polyplosphaeria</taxon>
    </lineage>
</organism>
<dbReference type="Proteomes" id="UP000799444">
    <property type="component" value="Unassembled WGS sequence"/>
</dbReference>
<keyword evidence="2" id="KW-1185">Reference proteome</keyword>
<gene>
    <name evidence="1" type="ORF">EJ04DRAFT_453273</name>
</gene>
<feature type="non-terminal residue" evidence="1">
    <location>
        <position position="1"/>
    </location>
</feature>
<name>A0A9P4QFS7_9PLEO</name>
<proteinExistence type="predicted"/>
<comment type="caution">
    <text evidence="1">The sequence shown here is derived from an EMBL/GenBank/DDBJ whole genome shotgun (WGS) entry which is preliminary data.</text>
</comment>
<accession>A0A9P4QFS7</accession>
<reference evidence="1" key="1">
    <citation type="journal article" date="2020" name="Stud. Mycol.">
        <title>101 Dothideomycetes genomes: a test case for predicting lifestyles and emergence of pathogens.</title>
        <authorList>
            <person name="Haridas S."/>
            <person name="Albert R."/>
            <person name="Binder M."/>
            <person name="Bloem J."/>
            <person name="Labutti K."/>
            <person name="Salamov A."/>
            <person name="Andreopoulos B."/>
            <person name="Baker S."/>
            <person name="Barry K."/>
            <person name="Bills G."/>
            <person name="Bluhm B."/>
            <person name="Cannon C."/>
            <person name="Castanera R."/>
            <person name="Culley D."/>
            <person name="Daum C."/>
            <person name="Ezra D."/>
            <person name="Gonzalez J."/>
            <person name="Henrissat B."/>
            <person name="Kuo A."/>
            <person name="Liang C."/>
            <person name="Lipzen A."/>
            <person name="Lutzoni F."/>
            <person name="Magnuson J."/>
            <person name="Mondo S."/>
            <person name="Nolan M."/>
            <person name="Ohm R."/>
            <person name="Pangilinan J."/>
            <person name="Park H.-J."/>
            <person name="Ramirez L."/>
            <person name="Alfaro M."/>
            <person name="Sun H."/>
            <person name="Tritt A."/>
            <person name="Yoshinaga Y."/>
            <person name="Zwiers L.-H."/>
            <person name="Turgeon B."/>
            <person name="Goodwin S."/>
            <person name="Spatafora J."/>
            <person name="Crous P."/>
            <person name="Grigoriev I."/>
        </authorList>
    </citation>
    <scope>NUCLEOTIDE SEQUENCE</scope>
    <source>
        <strain evidence="1">CBS 125425</strain>
    </source>
</reference>
<evidence type="ECO:0000313" key="1">
    <source>
        <dbReference type="EMBL" id="KAF2726482.1"/>
    </source>
</evidence>
<dbReference type="AlphaFoldDB" id="A0A9P4QFS7"/>